<dbReference type="RefSeq" id="WP_380007713.1">
    <property type="nucleotide sequence ID" value="NZ_JADIKI010000022.1"/>
</dbReference>
<keyword evidence="6 7" id="KW-0472">Membrane</keyword>
<feature type="transmembrane region" description="Helical" evidence="7">
    <location>
        <begin position="7"/>
        <end position="32"/>
    </location>
</feature>
<evidence type="ECO:0000256" key="4">
    <source>
        <dbReference type="ARBA" id="ARBA00022692"/>
    </source>
</evidence>
<evidence type="ECO:0000256" key="2">
    <source>
        <dbReference type="ARBA" id="ARBA00008806"/>
    </source>
</evidence>
<evidence type="ECO:0000256" key="1">
    <source>
        <dbReference type="ARBA" id="ARBA00004651"/>
    </source>
</evidence>
<dbReference type="PANTHER" id="PTHR37937:SF1">
    <property type="entry name" value="CONJUGATIVE TRANSFER: DNA TRANSPORT"/>
    <property type="match status" value="1"/>
</dbReference>
<dbReference type="InterPro" id="IPR027417">
    <property type="entry name" value="P-loop_NTPase"/>
</dbReference>
<dbReference type="CDD" id="cd01127">
    <property type="entry name" value="TrwB_TraG_TraD_VirD4"/>
    <property type="match status" value="2"/>
</dbReference>
<dbReference type="PANTHER" id="PTHR37937">
    <property type="entry name" value="CONJUGATIVE TRANSFER: DNA TRANSPORT"/>
    <property type="match status" value="1"/>
</dbReference>
<evidence type="ECO:0000256" key="3">
    <source>
        <dbReference type="ARBA" id="ARBA00022475"/>
    </source>
</evidence>
<reference evidence="8 9" key="1">
    <citation type="submission" date="2020-10" db="EMBL/GenBank/DDBJ databases">
        <title>Phylogeny of dyella-like bacteria.</title>
        <authorList>
            <person name="Fu J."/>
        </authorList>
    </citation>
    <scope>NUCLEOTIDE SEQUENCE [LARGE SCALE GENOMIC DNA]</scope>
    <source>
        <strain evidence="8 9">DHG40</strain>
    </source>
</reference>
<dbReference type="Pfam" id="PF02534">
    <property type="entry name" value="T4SS-DNA_transf"/>
    <property type="match status" value="1"/>
</dbReference>
<dbReference type="InterPro" id="IPR003688">
    <property type="entry name" value="TraG/VirD4"/>
</dbReference>
<feature type="transmembrane region" description="Helical" evidence="7">
    <location>
        <begin position="44"/>
        <end position="61"/>
    </location>
</feature>
<evidence type="ECO:0000313" key="8">
    <source>
        <dbReference type="EMBL" id="MFK2854009.1"/>
    </source>
</evidence>
<sequence length="581" mass="64582">MSKAKGLLALTLLAPTLMAALYAAGFLLLWLLGLRHVPLEWNTYWAYYSVIDVPAYVPYAGKIKLAGVIGFGVPLLTWIILAILILKPRTAAFHGDARFATRADLAKAGLLKKTPDGVVIGKYGREYLYLSGLQHIIVTAPTRTGKTTSIAVPVLLTYQHSMVVMDLKGELYQAASGHRQAEGQIIYKFAPYAEDGRTHRFNPFLCVSRDSRVRVSEIQTFGAILYPDDPSKDPFWIAQARTAFFAFASFMYESWDERIQRNIPLDPNSDLSFPSFERIYRLSSGNGQGSDLKATIKQWLSGNRYLSEPTRTAFSGLVGLAEETFSSVIATMQEPLQQFISPILAAATNASDFDVADLRKRPTTIFVVIPPAKLGESTKLLNIFFSTVVGQNLKATPQEDPSIKHQLLLLMDEFTAMGKVSVLSERISITAGYGVRDLTIIQSNSQLRSTYGPDAAQNYVTNHAASIVFTPREQQDAEDYSRAMGDTTVHRRNRSTGQGGTSYTYTEERRPLMLPQELKALPNDEQIIFYEGCPPIRCKKNWYFKSAYFKKRIGSPIEVKPLALQSKPAKKTTREEGAAVG</sequence>
<keyword evidence="3" id="KW-1003">Cell membrane</keyword>
<dbReference type="Gene3D" id="3.40.50.300">
    <property type="entry name" value="P-loop containing nucleotide triphosphate hydrolases"/>
    <property type="match status" value="1"/>
</dbReference>
<protein>
    <submittedName>
        <fullName evidence="8">Type IV secretory system conjugative DNA transfer family protein</fullName>
    </submittedName>
</protein>
<dbReference type="EMBL" id="JADIKI010000022">
    <property type="protein sequence ID" value="MFK2854009.1"/>
    <property type="molecule type" value="Genomic_DNA"/>
</dbReference>
<feature type="transmembrane region" description="Helical" evidence="7">
    <location>
        <begin position="68"/>
        <end position="86"/>
    </location>
</feature>
<proteinExistence type="inferred from homology"/>
<evidence type="ECO:0000256" key="7">
    <source>
        <dbReference type="SAM" id="Phobius"/>
    </source>
</evidence>
<organism evidence="8 9">
    <name type="scientific">Dyella humi</name>
    <dbReference type="NCBI Taxonomy" id="1770547"/>
    <lineage>
        <taxon>Bacteria</taxon>
        <taxon>Pseudomonadati</taxon>
        <taxon>Pseudomonadota</taxon>
        <taxon>Gammaproteobacteria</taxon>
        <taxon>Lysobacterales</taxon>
        <taxon>Rhodanobacteraceae</taxon>
        <taxon>Dyella</taxon>
    </lineage>
</organism>
<keyword evidence="4 7" id="KW-0812">Transmembrane</keyword>
<evidence type="ECO:0000313" key="9">
    <source>
        <dbReference type="Proteomes" id="UP001620409"/>
    </source>
</evidence>
<comment type="similarity">
    <text evidence="2">Belongs to the VirD4/TraG family.</text>
</comment>
<gene>
    <name evidence="8" type="ORF">ISP18_05355</name>
</gene>
<dbReference type="SUPFAM" id="SSF52540">
    <property type="entry name" value="P-loop containing nucleoside triphosphate hydrolases"/>
    <property type="match status" value="1"/>
</dbReference>
<comment type="caution">
    <text evidence="8">The sequence shown here is derived from an EMBL/GenBank/DDBJ whole genome shotgun (WGS) entry which is preliminary data.</text>
</comment>
<keyword evidence="9" id="KW-1185">Reference proteome</keyword>
<dbReference type="InterPro" id="IPR051539">
    <property type="entry name" value="T4SS-coupling_protein"/>
</dbReference>
<dbReference type="Proteomes" id="UP001620409">
    <property type="component" value="Unassembled WGS sequence"/>
</dbReference>
<evidence type="ECO:0000256" key="5">
    <source>
        <dbReference type="ARBA" id="ARBA00022989"/>
    </source>
</evidence>
<keyword evidence="5 7" id="KW-1133">Transmembrane helix</keyword>
<accession>A0ABW8IGU9</accession>
<evidence type="ECO:0000256" key="6">
    <source>
        <dbReference type="ARBA" id="ARBA00023136"/>
    </source>
</evidence>
<comment type="subcellular location">
    <subcellularLocation>
        <location evidence="1">Cell membrane</location>
        <topology evidence="1">Multi-pass membrane protein</topology>
    </subcellularLocation>
</comment>
<name>A0ABW8IGU9_9GAMM</name>